<evidence type="ECO:0000256" key="4">
    <source>
        <dbReference type="ARBA" id="ARBA00022837"/>
    </source>
</evidence>
<comment type="similarity">
    <text evidence="1">Belongs to the sulfatase family.</text>
</comment>
<evidence type="ECO:0000256" key="2">
    <source>
        <dbReference type="ARBA" id="ARBA00022723"/>
    </source>
</evidence>
<evidence type="ECO:0000259" key="5">
    <source>
        <dbReference type="Pfam" id="PF00884"/>
    </source>
</evidence>
<dbReference type="PANTHER" id="PTHR42693:SF33">
    <property type="entry name" value="ARYLSULFATASE"/>
    <property type="match status" value="1"/>
</dbReference>
<evidence type="ECO:0000313" key="6">
    <source>
        <dbReference type="EMBL" id="SVB62782.1"/>
    </source>
</evidence>
<keyword evidence="4" id="KW-0106">Calcium</keyword>
<dbReference type="EMBL" id="UINC01050153">
    <property type="protein sequence ID" value="SVB62782.1"/>
    <property type="molecule type" value="Genomic_DNA"/>
</dbReference>
<dbReference type="GO" id="GO:0004065">
    <property type="term" value="F:arylsulfatase activity"/>
    <property type="evidence" value="ECO:0007669"/>
    <property type="project" value="TreeGrafter"/>
</dbReference>
<reference evidence="6" key="1">
    <citation type="submission" date="2018-05" db="EMBL/GenBank/DDBJ databases">
        <authorList>
            <person name="Lanie J.A."/>
            <person name="Ng W.-L."/>
            <person name="Kazmierczak K.M."/>
            <person name="Andrzejewski T.M."/>
            <person name="Davidsen T.M."/>
            <person name="Wayne K.J."/>
            <person name="Tettelin H."/>
            <person name="Glass J.I."/>
            <person name="Rusch D."/>
            <person name="Podicherti R."/>
            <person name="Tsui H.-C.T."/>
            <person name="Winkler M.E."/>
        </authorList>
    </citation>
    <scope>NUCLEOTIDE SEQUENCE</scope>
</reference>
<feature type="domain" description="Sulfatase N-terminal" evidence="5">
    <location>
        <begin position="32"/>
        <end position="332"/>
    </location>
</feature>
<dbReference type="InterPro" id="IPR050738">
    <property type="entry name" value="Sulfatase"/>
</dbReference>
<protein>
    <recommendedName>
        <fullName evidence="5">Sulfatase N-terminal domain-containing protein</fullName>
    </recommendedName>
</protein>
<evidence type="ECO:0000256" key="1">
    <source>
        <dbReference type="ARBA" id="ARBA00008779"/>
    </source>
</evidence>
<dbReference type="InterPro" id="IPR017850">
    <property type="entry name" value="Alkaline_phosphatase_core_sf"/>
</dbReference>
<accession>A0A382FJG8</accession>
<gene>
    <name evidence="6" type="ORF">METZ01_LOCUS215636</name>
</gene>
<sequence length="431" mass="48280">MKQMKRLWLILFLFLISCENFLNDDSRTNSKPNILLIIADDIGLDATPGYNIGTIKPTMPNIENLINNGIRFNNVWAYPTCTPTRSSIITGKYGFRVNVTKLGDELSTSEISLQKYLNNNSSYTTAVIGKWHLSNNINHPINMGVNYYAGLLNGGVQSYNNWKFSENGQTTTSKEYITTKFSDLAISWLENRVEPWFLWLAYTAPHTPFHLPPNNLHTKTNLPSDQASIDANPFPYYMAMIEAMDTEIGRVLSSLSKDVLNNTIIIFIGDNGSLNQVAQQYNSKRVKGTVYQGGINIPMIISGLGVSRINQTENALINTTDLFATILDIAGINNNDINDSKSFKGLLSDKNSFNRDYVYSEIGKSTGGSDYTIRNATHKYIKFDHGNEALYNLSKNPFENPNLLSSNQLPLNALNSAIKEELVSKLVEIRQ</sequence>
<dbReference type="PANTHER" id="PTHR42693">
    <property type="entry name" value="ARYLSULFATASE FAMILY MEMBER"/>
    <property type="match status" value="1"/>
</dbReference>
<evidence type="ECO:0000256" key="3">
    <source>
        <dbReference type="ARBA" id="ARBA00022801"/>
    </source>
</evidence>
<keyword evidence="3" id="KW-0378">Hydrolase</keyword>
<dbReference type="InterPro" id="IPR000917">
    <property type="entry name" value="Sulfatase_N"/>
</dbReference>
<name>A0A382FJG8_9ZZZZ</name>
<dbReference type="PROSITE" id="PS51257">
    <property type="entry name" value="PROKAR_LIPOPROTEIN"/>
    <property type="match status" value="1"/>
</dbReference>
<keyword evidence="2" id="KW-0479">Metal-binding</keyword>
<organism evidence="6">
    <name type="scientific">marine metagenome</name>
    <dbReference type="NCBI Taxonomy" id="408172"/>
    <lineage>
        <taxon>unclassified sequences</taxon>
        <taxon>metagenomes</taxon>
        <taxon>ecological metagenomes</taxon>
    </lineage>
</organism>
<dbReference type="Gene3D" id="3.40.720.10">
    <property type="entry name" value="Alkaline Phosphatase, subunit A"/>
    <property type="match status" value="1"/>
</dbReference>
<dbReference type="AlphaFoldDB" id="A0A382FJG8"/>
<dbReference type="InterPro" id="IPR024607">
    <property type="entry name" value="Sulfatase_CS"/>
</dbReference>
<dbReference type="PROSITE" id="PS00523">
    <property type="entry name" value="SULFATASE_1"/>
    <property type="match status" value="1"/>
</dbReference>
<dbReference type="Pfam" id="PF00884">
    <property type="entry name" value="Sulfatase"/>
    <property type="match status" value="1"/>
</dbReference>
<proteinExistence type="inferred from homology"/>
<dbReference type="SUPFAM" id="SSF53649">
    <property type="entry name" value="Alkaline phosphatase-like"/>
    <property type="match status" value="1"/>
</dbReference>
<dbReference type="GO" id="GO:0046872">
    <property type="term" value="F:metal ion binding"/>
    <property type="evidence" value="ECO:0007669"/>
    <property type="project" value="UniProtKB-KW"/>
</dbReference>